<dbReference type="Proteomes" id="UP000230477">
    <property type="component" value="Unassembled WGS sequence"/>
</dbReference>
<dbReference type="Proteomes" id="UP000228888">
    <property type="component" value="Unassembled WGS sequence"/>
</dbReference>
<evidence type="ECO:0000313" key="6">
    <source>
        <dbReference type="EMBL" id="PIY99664.1"/>
    </source>
</evidence>
<accession>A0A2H9P9P1</accession>
<evidence type="ECO:0000313" key="10">
    <source>
        <dbReference type="Proteomes" id="UP000228888"/>
    </source>
</evidence>
<dbReference type="EMBL" id="PETW01000022">
    <property type="protein sequence ID" value="PIV46474.1"/>
    <property type="molecule type" value="Genomic_DNA"/>
</dbReference>
<dbReference type="EMBL" id="PFIH01000006">
    <property type="protein sequence ID" value="PIX28308.1"/>
    <property type="molecule type" value="Genomic_DNA"/>
</dbReference>
<sequence>MATYTISGLDKSEKPIANNLLKNMLEKLERKTNLSDIKMHFKKYSETGNRQKYVAKITIVSNNKKSNVGVIEWSLFDVFYRAYGVIERILVDKNKN</sequence>
<accession>A0A2H9RD02</accession>
<dbReference type="EMBL" id="PEUT01000044">
    <property type="protein sequence ID" value="PIV13650.1"/>
    <property type="molecule type" value="Genomic_DNA"/>
</dbReference>
<reference evidence="9 10" key="1">
    <citation type="submission" date="2017-09" db="EMBL/GenBank/DDBJ databases">
        <title>Depth-based differentiation of microbial function through sediment-hosted aquifers and enrichment of novel symbionts in the deep terrestrial subsurface.</title>
        <authorList>
            <person name="Probst A.J."/>
            <person name="Ladd B."/>
            <person name="Jarett J.K."/>
            <person name="Geller-Mcgrath D.E."/>
            <person name="Sieber C.M.K."/>
            <person name="Emerson J.B."/>
            <person name="Anantharaman K."/>
            <person name="Thomas B.C."/>
            <person name="Malmstrom R."/>
            <person name="Stieglmeier M."/>
            <person name="Klingl A."/>
            <person name="Woyke T."/>
            <person name="Ryan C.M."/>
            <person name="Banfield J.F."/>
        </authorList>
    </citation>
    <scope>NUCLEOTIDE SEQUENCE [LARGE SCALE GENOMIC DNA]</scope>
</reference>
<dbReference type="EMBL" id="PFUW01000006">
    <property type="protein sequence ID" value="PJB04438.1"/>
    <property type="molecule type" value="Genomic_DNA"/>
</dbReference>
<evidence type="ECO:0000313" key="11">
    <source>
        <dbReference type="Proteomes" id="UP000229789"/>
    </source>
</evidence>
<evidence type="ECO:0000313" key="1">
    <source>
        <dbReference type="EMBL" id="PIN66832.1"/>
    </source>
</evidence>
<evidence type="ECO:0000313" key="7">
    <source>
        <dbReference type="EMBL" id="PJB04438.1"/>
    </source>
</evidence>
<dbReference type="Proteomes" id="UP000228989">
    <property type="component" value="Unassembled WGS sequence"/>
</dbReference>
<evidence type="ECO:0000313" key="4">
    <source>
        <dbReference type="EMBL" id="PIV89567.1"/>
    </source>
</evidence>
<evidence type="ECO:0000313" key="2">
    <source>
        <dbReference type="EMBL" id="PIV13650.1"/>
    </source>
</evidence>
<organism evidence="1 11">
    <name type="scientific">Huberarchaeum crystalense</name>
    <dbReference type="NCBI Taxonomy" id="2014257"/>
    <lineage>
        <taxon>Archaea</taxon>
        <taxon>Candidatus Huberarchaeota</taxon>
        <taxon>Candidatus Huberarchaeia</taxon>
        <taxon>Candidatus Huberarchaeales</taxon>
        <taxon>Candidatus Huberarchaeaceae</taxon>
        <taxon>Candidatus Huberarchaeum</taxon>
    </lineage>
</organism>
<proteinExistence type="predicted"/>
<dbReference type="Proteomes" id="UP000228874">
    <property type="component" value="Unassembled WGS sequence"/>
</dbReference>
<accession>A0A2G9LK52</accession>
<dbReference type="Proteomes" id="UP000230713">
    <property type="component" value="Unassembled WGS sequence"/>
</dbReference>
<accession>A0A2H9M7B8</accession>
<gene>
    <name evidence="8" type="ORF">CO072_01320</name>
    <name evidence="7" type="ORF">CO124_00280</name>
    <name evidence="3" type="ORF">COS22_01100</name>
    <name evidence="2" type="ORF">COS45_01710</name>
    <name evidence="4" type="ORF">COW47_02160</name>
    <name evidence="1" type="ORF">COW69_00375</name>
    <name evidence="6" type="ORF">COY63_02340</name>
    <name evidence="5" type="ORF">COZ66_00145</name>
</gene>
<accession>A0A2H9MM22</accession>
<dbReference type="EMBL" id="PFMG01000059">
    <property type="protein sequence ID" value="PIY99664.1"/>
    <property type="molecule type" value="Genomic_DNA"/>
</dbReference>
<dbReference type="EMBL" id="PFFF01000044">
    <property type="protein sequence ID" value="PIV89567.1"/>
    <property type="molecule type" value="Genomic_DNA"/>
</dbReference>
<evidence type="ECO:0000313" key="8">
    <source>
        <dbReference type="EMBL" id="PJC01409.1"/>
    </source>
</evidence>
<accession>A0A2H9N333</accession>
<dbReference type="EMBL" id="PCUF01000001">
    <property type="protein sequence ID" value="PIN66832.1"/>
    <property type="molecule type" value="Genomic_DNA"/>
</dbReference>
<evidence type="ECO:0000313" key="9">
    <source>
        <dbReference type="Proteomes" id="UP000228874"/>
    </source>
</evidence>
<reference evidence="1 11" key="2">
    <citation type="submission" date="2017-09" db="EMBL/GenBank/DDBJ databases">
        <title>Depth-based differentiation of microbial function through sediment-hosted aquifers and enrichment of novel symbionts in the deep terrestrial subsurface.</title>
        <authorList>
            <person name="Probst A.J."/>
            <person name="Ladd B."/>
            <person name="Jarett J.K."/>
            <person name="Geller-Mcgrath D.E."/>
            <person name="Sieber C.M."/>
            <person name="Emerson J.B."/>
            <person name="Anantharaman K."/>
            <person name="Thomas B.C."/>
            <person name="Malmstrom R."/>
            <person name="Stieglmeier M."/>
            <person name="Klingl A."/>
            <person name="Woyke T."/>
            <person name="Ryan C.M."/>
            <person name="Banfield J.F."/>
        </authorList>
    </citation>
    <scope>NUCLEOTIDE SEQUENCE [LARGE SCALE GENOMIC DNA]</scope>
    <source>
        <strain evidence="3">CG02_land_8_20_14_3_00_31_209</strain>
        <strain evidence="2">CG03_land_8_20_14_0_80_31_114</strain>
        <strain evidence="4">CG17_big_fil_post_rev_8_21_14_2_50_31_73</strain>
        <strain evidence="1">CG18_big_fil_WC_8_21_14_2_50_31_19</strain>
        <strain evidence="6">CG_4_10_14_0_8_um_filter_31_133</strain>
        <strain evidence="5">CG_4_8_14_3_um_filter</strain>
        <strain evidence="8">CG_4_9_14_0_8_um_filter_31_21</strain>
        <strain evidence="7">CG_4_9_14_3_um_filter_31_125</strain>
    </source>
</reference>
<comment type="caution">
    <text evidence="1">The sequence shown here is derived from an EMBL/GenBank/DDBJ whole genome shotgun (WGS) entry which is preliminary data.</text>
</comment>
<dbReference type="Proteomes" id="UP000231232">
    <property type="component" value="Unassembled WGS sequence"/>
</dbReference>
<dbReference type="EMBL" id="PFSX01000032">
    <property type="protein sequence ID" value="PJC01409.1"/>
    <property type="molecule type" value="Genomic_DNA"/>
</dbReference>
<evidence type="ECO:0000313" key="5">
    <source>
        <dbReference type="EMBL" id="PIX28308.1"/>
    </source>
</evidence>
<dbReference type="Proteomes" id="UP000231449">
    <property type="component" value="Unassembled WGS sequence"/>
</dbReference>
<protein>
    <submittedName>
        <fullName evidence="1">Uncharacterized protein</fullName>
    </submittedName>
</protein>
<name>A0A2G9LK52_HUBC1</name>
<accession>A0A2H9M2X5</accession>
<accession>A0A2H9QST1</accession>
<dbReference type="AlphaFoldDB" id="A0A2G9LK52"/>
<evidence type="ECO:0000313" key="3">
    <source>
        <dbReference type="EMBL" id="PIV46474.1"/>
    </source>
</evidence>
<dbReference type="Proteomes" id="UP000229789">
    <property type="component" value="Unassembled WGS sequence"/>
</dbReference>